<feature type="transmembrane region" description="Helical" evidence="7">
    <location>
        <begin position="191"/>
        <end position="212"/>
    </location>
</feature>
<dbReference type="PANTHER" id="PTHR33048:SF157">
    <property type="entry name" value="INTEGRAL MEMBRANE PROTEIN"/>
    <property type="match status" value="1"/>
</dbReference>
<evidence type="ECO:0000256" key="3">
    <source>
        <dbReference type="ARBA" id="ARBA00022989"/>
    </source>
</evidence>
<dbReference type="OrthoDB" id="5391602at2759"/>
<name>A0A3N4HR86_ASCIM</name>
<feature type="region of interest" description="Disordered" evidence="6">
    <location>
        <begin position="372"/>
        <end position="417"/>
    </location>
</feature>
<evidence type="ECO:0000313" key="10">
    <source>
        <dbReference type="Proteomes" id="UP000275078"/>
    </source>
</evidence>
<comment type="similarity">
    <text evidence="5">Belongs to the SAT4 family.</text>
</comment>
<feature type="transmembrane region" description="Helical" evidence="7">
    <location>
        <begin position="158"/>
        <end position="179"/>
    </location>
</feature>
<feature type="transmembrane region" description="Helical" evidence="7">
    <location>
        <begin position="80"/>
        <end position="100"/>
    </location>
</feature>
<reference evidence="9 10" key="1">
    <citation type="journal article" date="2018" name="Nat. Ecol. Evol.">
        <title>Pezizomycetes genomes reveal the molecular basis of ectomycorrhizal truffle lifestyle.</title>
        <authorList>
            <person name="Murat C."/>
            <person name="Payen T."/>
            <person name="Noel B."/>
            <person name="Kuo A."/>
            <person name="Morin E."/>
            <person name="Chen J."/>
            <person name="Kohler A."/>
            <person name="Krizsan K."/>
            <person name="Balestrini R."/>
            <person name="Da Silva C."/>
            <person name="Montanini B."/>
            <person name="Hainaut M."/>
            <person name="Levati E."/>
            <person name="Barry K.W."/>
            <person name="Belfiori B."/>
            <person name="Cichocki N."/>
            <person name="Clum A."/>
            <person name="Dockter R.B."/>
            <person name="Fauchery L."/>
            <person name="Guy J."/>
            <person name="Iotti M."/>
            <person name="Le Tacon F."/>
            <person name="Lindquist E.A."/>
            <person name="Lipzen A."/>
            <person name="Malagnac F."/>
            <person name="Mello A."/>
            <person name="Molinier V."/>
            <person name="Miyauchi S."/>
            <person name="Poulain J."/>
            <person name="Riccioni C."/>
            <person name="Rubini A."/>
            <person name="Sitrit Y."/>
            <person name="Splivallo R."/>
            <person name="Traeger S."/>
            <person name="Wang M."/>
            <person name="Zifcakova L."/>
            <person name="Wipf D."/>
            <person name="Zambonelli A."/>
            <person name="Paolocci F."/>
            <person name="Nowrousian M."/>
            <person name="Ottonello S."/>
            <person name="Baldrian P."/>
            <person name="Spatafora J.W."/>
            <person name="Henrissat B."/>
            <person name="Nagy L.G."/>
            <person name="Aury J.M."/>
            <person name="Wincker P."/>
            <person name="Grigoriev I.V."/>
            <person name="Bonfante P."/>
            <person name="Martin F.M."/>
        </authorList>
    </citation>
    <scope>NUCLEOTIDE SEQUENCE [LARGE SCALE GENOMIC DNA]</scope>
    <source>
        <strain evidence="9 10">RN42</strain>
    </source>
</reference>
<dbReference type="Proteomes" id="UP000275078">
    <property type="component" value="Unassembled WGS sequence"/>
</dbReference>
<dbReference type="InterPro" id="IPR049326">
    <property type="entry name" value="Rhodopsin_dom_fungi"/>
</dbReference>
<dbReference type="GO" id="GO:0016020">
    <property type="term" value="C:membrane"/>
    <property type="evidence" value="ECO:0007669"/>
    <property type="project" value="UniProtKB-SubCell"/>
</dbReference>
<feature type="transmembrane region" description="Helical" evidence="7">
    <location>
        <begin position="273"/>
        <end position="293"/>
    </location>
</feature>
<accession>A0A3N4HR86</accession>
<dbReference type="STRING" id="1160509.A0A3N4HR86"/>
<comment type="subcellular location">
    <subcellularLocation>
        <location evidence="1">Membrane</location>
        <topology evidence="1">Multi-pass membrane protein</topology>
    </subcellularLocation>
</comment>
<sequence length="417" mass="46786">MPPPMESEMTTSHWHRNYSGQFNHHHHHHPRPRSVDEATQTAIIAIIAIISIIMVLSLITTVTRCYARLRYSRVFTSEDYLAVFAFILSIILGLLTIWQMKHGIGTHMHLQRSETSQPPHTPFSASLLGMNGTEIEKPERVWKKPTWKQQLLLITGPVLSPMVHITGVTLIRLSLLMFYRRLVPSNRFRSICMATVLFVVLSWVALMGALLFQCRPFWALWTLKRLSTAKCVKSELIYLAIAVVSFIADTIVFILPIPVVMRSGLPKGQKHHVLVVFFLGIIVILASGTRLILIARTVNLSHRDISRRIVVSMLAGVIELAVAVIVACLPACKMFLTKKFNIFVMPTTPQYIWTPEVTACRKAEVRLRDLEESDASNVSGPSESQTELCAVSSPVSEMDFHSIRSGQTRATSSGNGK</sequence>
<evidence type="ECO:0000256" key="4">
    <source>
        <dbReference type="ARBA" id="ARBA00023136"/>
    </source>
</evidence>
<dbReference type="Pfam" id="PF20684">
    <property type="entry name" value="Fung_rhodopsin"/>
    <property type="match status" value="1"/>
</dbReference>
<evidence type="ECO:0000256" key="1">
    <source>
        <dbReference type="ARBA" id="ARBA00004141"/>
    </source>
</evidence>
<dbReference type="EMBL" id="ML119746">
    <property type="protein sequence ID" value="RPA76352.1"/>
    <property type="molecule type" value="Genomic_DNA"/>
</dbReference>
<keyword evidence="10" id="KW-1185">Reference proteome</keyword>
<evidence type="ECO:0000256" key="6">
    <source>
        <dbReference type="SAM" id="MobiDB-lite"/>
    </source>
</evidence>
<feature type="transmembrane region" description="Helical" evidence="7">
    <location>
        <begin position="38"/>
        <end position="59"/>
    </location>
</feature>
<feature type="domain" description="Rhodopsin" evidence="8">
    <location>
        <begin position="64"/>
        <end position="337"/>
    </location>
</feature>
<dbReference type="InterPro" id="IPR052337">
    <property type="entry name" value="SAT4-like"/>
</dbReference>
<feature type="transmembrane region" description="Helical" evidence="7">
    <location>
        <begin position="313"/>
        <end position="336"/>
    </location>
</feature>
<evidence type="ECO:0000256" key="5">
    <source>
        <dbReference type="ARBA" id="ARBA00038359"/>
    </source>
</evidence>
<keyword evidence="3 7" id="KW-1133">Transmembrane helix</keyword>
<keyword evidence="4 7" id="KW-0472">Membrane</keyword>
<evidence type="ECO:0000259" key="8">
    <source>
        <dbReference type="Pfam" id="PF20684"/>
    </source>
</evidence>
<feature type="compositionally biased region" description="Polar residues" evidence="6">
    <location>
        <begin position="404"/>
        <end position="417"/>
    </location>
</feature>
<organism evidence="9 10">
    <name type="scientific">Ascobolus immersus RN42</name>
    <dbReference type="NCBI Taxonomy" id="1160509"/>
    <lineage>
        <taxon>Eukaryota</taxon>
        <taxon>Fungi</taxon>
        <taxon>Dikarya</taxon>
        <taxon>Ascomycota</taxon>
        <taxon>Pezizomycotina</taxon>
        <taxon>Pezizomycetes</taxon>
        <taxon>Pezizales</taxon>
        <taxon>Ascobolaceae</taxon>
        <taxon>Ascobolus</taxon>
    </lineage>
</organism>
<evidence type="ECO:0000313" key="9">
    <source>
        <dbReference type="EMBL" id="RPA76352.1"/>
    </source>
</evidence>
<evidence type="ECO:0000256" key="7">
    <source>
        <dbReference type="SAM" id="Phobius"/>
    </source>
</evidence>
<dbReference type="AlphaFoldDB" id="A0A3N4HR86"/>
<keyword evidence="2 7" id="KW-0812">Transmembrane</keyword>
<protein>
    <recommendedName>
        <fullName evidence="8">Rhodopsin domain-containing protein</fullName>
    </recommendedName>
</protein>
<gene>
    <name evidence="9" type="ORF">BJ508DRAFT_417644</name>
</gene>
<evidence type="ECO:0000256" key="2">
    <source>
        <dbReference type="ARBA" id="ARBA00022692"/>
    </source>
</evidence>
<feature type="compositionally biased region" description="Polar residues" evidence="6">
    <location>
        <begin position="375"/>
        <end position="387"/>
    </location>
</feature>
<feature type="transmembrane region" description="Helical" evidence="7">
    <location>
        <begin position="236"/>
        <end position="261"/>
    </location>
</feature>
<dbReference type="PANTHER" id="PTHR33048">
    <property type="entry name" value="PTH11-LIKE INTEGRAL MEMBRANE PROTEIN (AFU_ORTHOLOGUE AFUA_5G11245)"/>
    <property type="match status" value="1"/>
</dbReference>
<proteinExistence type="inferred from homology"/>